<dbReference type="Pfam" id="PF04727">
    <property type="entry name" value="ELMO_CED12"/>
    <property type="match status" value="1"/>
</dbReference>
<evidence type="ECO:0000256" key="2">
    <source>
        <dbReference type="ARBA" id="ARBA00022907"/>
    </source>
</evidence>
<dbReference type="GO" id="GO:0006915">
    <property type="term" value="P:apoptotic process"/>
    <property type="evidence" value="ECO:0007669"/>
    <property type="project" value="UniProtKB-KW"/>
</dbReference>
<dbReference type="InterPro" id="IPR011989">
    <property type="entry name" value="ARM-like"/>
</dbReference>
<dbReference type="InterPro" id="IPR001849">
    <property type="entry name" value="PH_domain"/>
</dbReference>
<comment type="function">
    <text evidence="4">Involved in cytoskeletal rearrangements required for phagocytosis of apoptotic cells and cell motility. Acts in association with DOCK1 and CRK. Was initially proposed to be required in complex with DOCK1 to activate Rac Rho small GTPases. May enhance the guanine nucleotide exchange factor (GEF) activity of DOCK1.</text>
</comment>
<feature type="compositionally biased region" description="Basic and acidic residues" evidence="5">
    <location>
        <begin position="317"/>
        <end position="327"/>
    </location>
</feature>
<feature type="region of interest" description="Disordered" evidence="5">
    <location>
        <begin position="1159"/>
        <end position="1194"/>
    </location>
</feature>
<keyword evidence="2" id="KW-0581">Phagocytosis</keyword>
<sequence>MTTMAEVLTTSPTPDGQVFYQPTGLRRAHASSNSLYIGSPALSSSPNTSFIEPAVYQERVPSPPSVSIPTPPPTAKINAPVFESDSTPTHSISSLETKFGNDDDISFPDYGQFYQQSNSYAESQSSEEPIGSTTTETTASDSPLPTPTVSDDTALKQEPSQHVDYLSHEWREEDIWSSWRHIVSQRKVYGQKSRLENASWRTWAKSKYHLRTISPETLNWLKESDVTWLYGPLKQAETHPVTSEYSEPASHLSKSNSFISKKPILKKRSMSEVMLQKSISTSSLVSQAAAAVYAQQSKESRRSVLQRTQSDYISSKPHSETPSRDPIDYFTSRSTSGNSTPCECHTKRHIRFSDRVKECRALEAKEDPDEEADSESDDEMHRTESSESGSDDGVILMKRKKRPSKKRDSDGSRSSSHDGRKMIESLPDTTLKYRTDSPDVSDAQQHHTFGKNWGASRLSPSPSQETLRPSHPSSNFLLGNEDEEGGEPDTSSTWSFGASNPKSSLGAASPTEEPARSSRRDNFASSRSRSATPAPDEFLDGSLRRTNSGMLMPYDEDDEDDAMAVGLFGRVSETINTARDIAHVIWNVGGGSTMEDPPDVAALINGLVAENEGARKYAVFKLQSLLGDPSFADAFIEGDGLYALRQAVLETTGNMQAYAFGSLDALLELDMGWDIVDGAVIEKAVSLAVTHPLVNIVRNVLTLLVLIVSRPLSNSRRQSADVFGFKAIKPALDNHPGLLDSLVQRLSASDHTLCANALQLINALMRDAVIHGGEHEWPRFIKRLQDLGVIGGVGMLMRGDAASDPSTPLAAAIIEFQGLTKVLLRKWKEVRVNVELAEHKRALKTIHLLSRPEPHASDANGEAHGKGSKRHHPEKWRRLGFETESPAWEFDETGYLGMMDLVDYARRNEDAYQKILMEQSVQPREQRCPLARASLSVTLILYEHFEIDEASETEAYTGGHVRSISARGGLDSQANVDKLYRPLLLQWGKLHTAAVNAFMRMWKAAGAELEDFFKIEEVVRIVVERIVGAASRRTEVGKIEDELRSVTLETARRWQMAGIDEVYEDAWGPHLTQVREQLHQESLQFMKEQRIRCLLQGSWFPTTALGAGASVSWRYVRLSRNKRWLHYQDFSTKGSSEPAVADLSEKLDLNMVTSVDSNVSASDKPLVNGNNSSNETLKEANGHDSVQAPHQQTTNTKVTILGTRAKANKHSLASTTTDTNDEETVLLELYPQSSHVAAEWLDGLLMLLSQQPITKDTTRLIEMMEDWGVRLRMLNLRWEDVDWDALEARVKGVKVAEREVPSREGLDEEYYYAMAEA</sequence>
<feature type="region of interest" description="Disordered" evidence="5">
    <location>
        <begin position="848"/>
        <end position="875"/>
    </location>
</feature>
<feature type="compositionally biased region" description="Polar residues" evidence="5">
    <location>
        <begin position="458"/>
        <end position="477"/>
    </location>
</feature>
<feature type="domain" description="ELMO" evidence="6">
    <location>
        <begin position="838"/>
        <end position="1027"/>
    </location>
</feature>
<name>A0A4U0XLK3_9PEZI</name>
<evidence type="ECO:0000313" key="7">
    <source>
        <dbReference type="EMBL" id="TKA77177.1"/>
    </source>
</evidence>
<dbReference type="InterPro" id="IPR052292">
    <property type="entry name" value="Glucose_repression_reg"/>
</dbReference>
<dbReference type="EMBL" id="NAJQ01000144">
    <property type="protein sequence ID" value="TKA77177.1"/>
    <property type="molecule type" value="Genomic_DNA"/>
</dbReference>
<dbReference type="InterPro" id="IPR016024">
    <property type="entry name" value="ARM-type_fold"/>
</dbReference>
<feature type="compositionally biased region" description="Acidic residues" evidence="5">
    <location>
        <begin position="366"/>
        <end position="378"/>
    </location>
</feature>
<evidence type="ECO:0000256" key="4">
    <source>
        <dbReference type="ARBA" id="ARBA00024863"/>
    </source>
</evidence>
<feature type="region of interest" description="Disordered" evidence="5">
    <location>
        <begin position="60"/>
        <end position="155"/>
    </location>
</feature>
<feature type="compositionally biased region" description="Basic residues" evidence="5">
    <location>
        <begin position="866"/>
        <end position="875"/>
    </location>
</feature>
<feature type="compositionally biased region" description="Basic and acidic residues" evidence="5">
    <location>
        <begin position="513"/>
        <end position="522"/>
    </location>
</feature>
<evidence type="ECO:0000256" key="5">
    <source>
        <dbReference type="SAM" id="MobiDB-lite"/>
    </source>
</evidence>
<keyword evidence="3" id="KW-0729">SH3-binding</keyword>
<protein>
    <recommendedName>
        <fullName evidence="6">ELMO domain-containing protein</fullName>
    </recommendedName>
</protein>
<gene>
    <name evidence="7" type="ORF">B0A55_04471</name>
</gene>
<reference evidence="7 8" key="1">
    <citation type="submission" date="2017-03" db="EMBL/GenBank/DDBJ databases">
        <title>Genomes of endolithic fungi from Antarctica.</title>
        <authorList>
            <person name="Coleine C."/>
            <person name="Masonjones S."/>
            <person name="Stajich J.E."/>
        </authorList>
    </citation>
    <scope>NUCLEOTIDE SEQUENCE [LARGE SCALE GENOMIC DNA]</scope>
    <source>
        <strain evidence="7 8">CCFEE 5184</strain>
    </source>
</reference>
<dbReference type="Pfam" id="PF08550">
    <property type="entry name" value="GATA_AreA"/>
    <property type="match status" value="1"/>
</dbReference>
<dbReference type="Gene3D" id="2.30.29.30">
    <property type="entry name" value="Pleckstrin-homology domain (PH domain)/Phosphotyrosine-binding domain (PTB)"/>
    <property type="match status" value="1"/>
</dbReference>
<feature type="compositionally biased region" description="Pro residues" evidence="5">
    <location>
        <begin position="61"/>
        <end position="74"/>
    </location>
</feature>
<dbReference type="GO" id="GO:0005773">
    <property type="term" value="C:vacuole"/>
    <property type="evidence" value="ECO:0007669"/>
    <property type="project" value="GOC"/>
</dbReference>
<dbReference type="Pfam" id="PF11841">
    <property type="entry name" value="ELMO_ARM"/>
    <property type="match status" value="1"/>
</dbReference>
<feature type="compositionally biased region" description="Basic and acidic residues" evidence="5">
    <location>
        <begin position="406"/>
        <end position="423"/>
    </location>
</feature>
<evidence type="ECO:0000313" key="8">
    <source>
        <dbReference type="Proteomes" id="UP000309340"/>
    </source>
</evidence>
<evidence type="ECO:0000256" key="1">
    <source>
        <dbReference type="ARBA" id="ARBA00022703"/>
    </source>
</evidence>
<comment type="caution">
    <text evidence="7">The sequence shown here is derived from an EMBL/GenBank/DDBJ whole genome shotgun (WGS) entry which is preliminary data.</text>
</comment>
<dbReference type="PROSITE" id="PS51335">
    <property type="entry name" value="ELMO"/>
    <property type="match status" value="1"/>
</dbReference>
<dbReference type="InterPro" id="IPR006816">
    <property type="entry name" value="ELMO_dom"/>
</dbReference>
<dbReference type="OrthoDB" id="28413at2759"/>
<organism evidence="7 8">
    <name type="scientific">Friedmanniomyces simplex</name>
    <dbReference type="NCBI Taxonomy" id="329884"/>
    <lineage>
        <taxon>Eukaryota</taxon>
        <taxon>Fungi</taxon>
        <taxon>Dikarya</taxon>
        <taxon>Ascomycota</taxon>
        <taxon>Pezizomycotina</taxon>
        <taxon>Dothideomycetes</taxon>
        <taxon>Dothideomycetidae</taxon>
        <taxon>Mycosphaerellales</taxon>
        <taxon>Teratosphaeriaceae</taxon>
        <taxon>Friedmanniomyces</taxon>
    </lineage>
</organism>
<dbReference type="SUPFAM" id="SSF48371">
    <property type="entry name" value="ARM repeat"/>
    <property type="match status" value="1"/>
</dbReference>
<feature type="compositionally biased region" description="Polar residues" evidence="5">
    <location>
        <begin position="331"/>
        <end position="341"/>
    </location>
</feature>
<dbReference type="Gene3D" id="1.25.10.10">
    <property type="entry name" value="Leucine-rich Repeat Variant"/>
    <property type="match status" value="1"/>
</dbReference>
<keyword evidence="1" id="KW-0053">Apoptosis</keyword>
<keyword evidence="8" id="KW-1185">Reference proteome</keyword>
<dbReference type="InterPro" id="IPR011993">
    <property type="entry name" value="PH-like_dom_sf"/>
</dbReference>
<feature type="compositionally biased region" description="Polar residues" evidence="5">
    <location>
        <begin position="303"/>
        <end position="313"/>
    </location>
</feature>
<feature type="compositionally biased region" description="Polar residues" evidence="5">
    <location>
        <begin position="113"/>
        <end position="151"/>
    </location>
</feature>
<proteinExistence type="predicted"/>
<dbReference type="Proteomes" id="UP000309340">
    <property type="component" value="Unassembled WGS sequence"/>
</dbReference>
<dbReference type="PANTHER" id="PTHR28051">
    <property type="entry name" value="PROTEIN MTL1-RELATED"/>
    <property type="match status" value="1"/>
</dbReference>
<accession>A0A4U0XLK3</accession>
<feature type="region of interest" description="Disordered" evidence="5">
    <location>
        <begin position="295"/>
        <end position="344"/>
    </location>
</feature>
<evidence type="ECO:0000259" key="6">
    <source>
        <dbReference type="PROSITE" id="PS51335"/>
    </source>
</evidence>
<dbReference type="InterPro" id="IPR024574">
    <property type="entry name" value="ELMO_ARM"/>
</dbReference>
<feature type="compositionally biased region" description="Polar residues" evidence="5">
    <location>
        <begin position="489"/>
        <end position="503"/>
    </location>
</feature>
<feature type="region of interest" description="Disordered" evidence="5">
    <location>
        <begin position="362"/>
        <end position="551"/>
    </location>
</feature>
<feature type="compositionally biased region" description="Basic and acidic residues" evidence="5">
    <location>
        <begin position="850"/>
        <end position="865"/>
    </location>
</feature>
<dbReference type="Pfam" id="PF16457">
    <property type="entry name" value="PH_12"/>
    <property type="match status" value="1"/>
</dbReference>
<evidence type="ECO:0000256" key="3">
    <source>
        <dbReference type="ARBA" id="ARBA00023036"/>
    </source>
</evidence>
<dbReference type="InterPro" id="IPR013860">
    <property type="entry name" value="AreA_GATA"/>
</dbReference>
<feature type="compositionally biased region" description="Polar residues" evidence="5">
    <location>
        <begin position="84"/>
        <end position="96"/>
    </location>
</feature>
<dbReference type="PANTHER" id="PTHR28051:SF1">
    <property type="entry name" value="PROTEIN MTL1-RELATED"/>
    <property type="match status" value="1"/>
</dbReference>
<dbReference type="GO" id="GO:0017124">
    <property type="term" value="F:SH3 domain binding"/>
    <property type="evidence" value="ECO:0007669"/>
    <property type="project" value="UniProtKB-KW"/>
</dbReference>
<dbReference type="GO" id="GO:0042149">
    <property type="term" value="P:cellular response to glucose starvation"/>
    <property type="evidence" value="ECO:0007669"/>
    <property type="project" value="TreeGrafter"/>
</dbReference>
<dbReference type="GO" id="GO:0007039">
    <property type="term" value="P:protein catabolic process in the vacuole"/>
    <property type="evidence" value="ECO:0007669"/>
    <property type="project" value="TreeGrafter"/>
</dbReference>
<dbReference type="STRING" id="329884.A0A4U0XLK3"/>